<evidence type="ECO:0000256" key="7">
    <source>
        <dbReference type="ARBA" id="ARBA00022989"/>
    </source>
</evidence>
<feature type="transmembrane region" description="Helical" evidence="9">
    <location>
        <begin position="235"/>
        <end position="258"/>
    </location>
</feature>
<dbReference type="InterPro" id="IPR003593">
    <property type="entry name" value="AAA+_ATPase"/>
</dbReference>
<feature type="domain" description="ABC transmembrane type-1" evidence="11">
    <location>
        <begin position="16"/>
        <end position="298"/>
    </location>
</feature>
<dbReference type="GO" id="GO:0016887">
    <property type="term" value="F:ATP hydrolysis activity"/>
    <property type="evidence" value="ECO:0007669"/>
    <property type="project" value="InterPro"/>
</dbReference>
<reference evidence="12" key="1">
    <citation type="submission" date="2021-06" db="EMBL/GenBank/DDBJ databases">
        <title>Description of novel taxa of the family Lachnospiraceae.</title>
        <authorList>
            <person name="Chaplin A.V."/>
            <person name="Sokolova S.R."/>
            <person name="Pikina A.P."/>
            <person name="Korzhanova M."/>
            <person name="Belova V."/>
            <person name="Korostin D."/>
            <person name="Efimov B.A."/>
        </authorList>
    </citation>
    <scope>NUCLEOTIDE SEQUENCE</scope>
    <source>
        <strain evidence="12">ASD5720</strain>
    </source>
</reference>
<feature type="transmembrane region" description="Helical" evidence="9">
    <location>
        <begin position="155"/>
        <end position="174"/>
    </location>
</feature>
<dbReference type="PROSITE" id="PS50929">
    <property type="entry name" value="ABC_TM1F"/>
    <property type="match status" value="1"/>
</dbReference>
<dbReference type="PROSITE" id="PS00211">
    <property type="entry name" value="ABC_TRANSPORTER_1"/>
    <property type="match status" value="1"/>
</dbReference>
<sequence>MKLILNYLKNYKKIFLLNVISVFGFALVELGIPTIVARMIDRGISGRDAAYIWKMGGVILVISLVGVAGTILLGYCCAYLSTSVVRDLRNDIFRKTQTFSHSEFNRFGTSSLITRTNNDAFQIQMFMNILLRTALMTPVMIVSSIVLVLKASLRLSMVILATIPLIILGVIIVAKISESISENQQNSLEWINRISRENLSGIRVIRAFTNDNYEKKRFDEANLSYMKFSKRLFKLMSVTQPVFFLLMNLAGMLIYWISSILINQNSLQVGQLVAFMDYLFHVMFSIMLFCLVFMMYPKAQVSARRITKVLKTTPSIPTQITEHGEGTEGGNRDSGDLNKIDIKEIRFEHVTFVYPDGEEAVLKDVSFAVNRGETIAFIGSTGSGKSTLINLVPRAYDVTEGSILINGEDIRKLPAQELRQSIGFIPQKAMLFGGTIAENIRYGKKDASMEEVAHAAKVAHAYDFIMEKGGFEELITENATNVSGGQRQRLSIARALVRRPDVYIFDDSFSALDFKTDAKLRGELKKETKEAIVMIVAQRISSIVDADRIVVLNEGSVVGIGTHQELMKGCQIYREIALSQLSEEELANA</sequence>
<dbReference type="SUPFAM" id="SSF90123">
    <property type="entry name" value="ABC transporter transmembrane region"/>
    <property type="match status" value="1"/>
</dbReference>
<feature type="transmembrane region" description="Helical" evidence="9">
    <location>
        <begin position="57"/>
        <end position="80"/>
    </location>
</feature>
<gene>
    <name evidence="12" type="ORF">KTH89_18645</name>
</gene>
<dbReference type="SMART" id="SM00382">
    <property type="entry name" value="AAA"/>
    <property type="match status" value="1"/>
</dbReference>
<feature type="transmembrane region" description="Helical" evidence="9">
    <location>
        <begin position="278"/>
        <end position="296"/>
    </location>
</feature>
<dbReference type="EMBL" id="JAHQCW010000037">
    <property type="protein sequence ID" value="MBU9738564.1"/>
    <property type="molecule type" value="Genomic_DNA"/>
</dbReference>
<dbReference type="SUPFAM" id="SSF52540">
    <property type="entry name" value="P-loop containing nucleoside triphosphate hydrolases"/>
    <property type="match status" value="1"/>
</dbReference>
<dbReference type="Gene3D" id="3.40.50.300">
    <property type="entry name" value="P-loop containing nucleotide triphosphate hydrolases"/>
    <property type="match status" value="1"/>
</dbReference>
<dbReference type="RefSeq" id="WP_238722699.1">
    <property type="nucleotide sequence ID" value="NZ_JAHQCW010000037.1"/>
</dbReference>
<keyword evidence="2" id="KW-0813">Transport</keyword>
<dbReference type="PROSITE" id="PS50893">
    <property type="entry name" value="ABC_TRANSPORTER_2"/>
    <property type="match status" value="1"/>
</dbReference>
<comment type="caution">
    <text evidence="12">The sequence shown here is derived from an EMBL/GenBank/DDBJ whole genome shotgun (WGS) entry which is preliminary data.</text>
</comment>
<name>A0A949K2L3_9FIRM</name>
<keyword evidence="7 9" id="KW-1133">Transmembrane helix</keyword>
<evidence type="ECO:0000256" key="5">
    <source>
        <dbReference type="ARBA" id="ARBA00022741"/>
    </source>
</evidence>
<dbReference type="GO" id="GO:0005886">
    <property type="term" value="C:plasma membrane"/>
    <property type="evidence" value="ECO:0007669"/>
    <property type="project" value="UniProtKB-SubCell"/>
</dbReference>
<dbReference type="FunFam" id="3.40.50.300:FF:000854">
    <property type="entry name" value="Multidrug ABC transporter ATP-binding protein"/>
    <property type="match status" value="1"/>
</dbReference>
<accession>A0A949K2L3</accession>
<dbReference type="Pfam" id="PF00664">
    <property type="entry name" value="ABC_membrane"/>
    <property type="match status" value="1"/>
</dbReference>
<comment type="subcellular location">
    <subcellularLocation>
        <location evidence="1">Cell membrane</location>
        <topology evidence="1">Multi-pass membrane protein</topology>
    </subcellularLocation>
</comment>
<evidence type="ECO:0000259" key="10">
    <source>
        <dbReference type="PROSITE" id="PS50893"/>
    </source>
</evidence>
<dbReference type="AlphaFoldDB" id="A0A949K2L3"/>
<keyword evidence="3" id="KW-1003">Cell membrane</keyword>
<dbReference type="InterPro" id="IPR017871">
    <property type="entry name" value="ABC_transporter-like_CS"/>
</dbReference>
<dbReference type="Pfam" id="PF00005">
    <property type="entry name" value="ABC_tran"/>
    <property type="match status" value="1"/>
</dbReference>
<dbReference type="InterPro" id="IPR039421">
    <property type="entry name" value="Type_1_exporter"/>
</dbReference>
<dbReference type="InterPro" id="IPR027417">
    <property type="entry name" value="P-loop_NTPase"/>
</dbReference>
<evidence type="ECO:0000259" key="11">
    <source>
        <dbReference type="PROSITE" id="PS50929"/>
    </source>
</evidence>
<keyword evidence="13" id="KW-1185">Reference proteome</keyword>
<keyword evidence="4 9" id="KW-0812">Transmembrane</keyword>
<evidence type="ECO:0000256" key="4">
    <source>
        <dbReference type="ARBA" id="ARBA00022692"/>
    </source>
</evidence>
<keyword evidence="8 9" id="KW-0472">Membrane</keyword>
<dbReference type="InterPro" id="IPR003439">
    <property type="entry name" value="ABC_transporter-like_ATP-bd"/>
</dbReference>
<protein>
    <submittedName>
        <fullName evidence="12">ABC transporter ATP-binding protein/permease</fullName>
    </submittedName>
</protein>
<proteinExistence type="predicted"/>
<evidence type="ECO:0000313" key="13">
    <source>
        <dbReference type="Proteomes" id="UP000712157"/>
    </source>
</evidence>
<feature type="transmembrane region" description="Helical" evidence="9">
    <location>
        <begin position="15"/>
        <end position="37"/>
    </location>
</feature>
<dbReference type="Proteomes" id="UP000712157">
    <property type="component" value="Unassembled WGS sequence"/>
</dbReference>
<dbReference type="CDD" id="cd18548">
    <property type="entry name" value="ABC_6TM_Tm287_like"/>
    <property type="match status" value="1"/>
</dbReference>
<evidence type="ECO:0000256" key="3">
    <source>
        <dbReference type="ARBA" id="ARBA00022475"/>
    </source>
</evidence>
<evidence type="ECO:0000256" key="2">
    <source>
        <dbReference type="ARBA" id="ARBA00022448"/>
    </source>
</evidence>
<organism evidence="12 13">
    <name type="scientific">Diplocloster agilis</name>
    <dbReference type="NCBI Taxonomy" id="2850323"/>
    <lineage>
        <taxon>Bacteria</taxon>
        <taxon>Bacillati</taxon>
        <taxon>Bacillota</taxon>
        <taxon>Clostridia</taxon>
        <taxon>Lachnospirales</taxon>
        <taxon>Lachnospiraceae</taxon>
        <taxon>Diplocloster</taxon>
    </lineage>
</organism>
<dbReference type="InterPro" id="IPR036640">
    <property type="entry name" value="ABC1_TM_sf"/>
</dbReference>
<dbReference type="GO" id="GO:0005524">
    <property type="term" value="F:ATP binding"/>
    <property type="evidence" value="ECO:0007669"/>
    <property type="project" value="UniProtKB-KW"/>
</dbReference>
<evidence type="ECO:0000256" key="1">
    <source>
        <dbReference type="ARBA" id="ARBA00004651"/>
    </source>
</evidence>
<dbReference type="PANTHER" id="PTHR43394">
    <property type="entry name" value="ATP-DEPENDENT PERMEASE MDL1, MITOCHONDRIAL"/>
    <property type="match status" value="1"/>
</dbReference>
<dbReference type="InterPro" id="IPR011527">
    <property type="entry name" value="ABC1_TM_dom"/>
</dbReference>
<dbReference type="GO" id="GO:0015421">
    <property type="term" value="F:ABC-type oligopeptide transporter activity"/>
    <property type="evidence" value="ECO:0007669"/>
    <property type="project" value="TreeGrafter"/>
</dbReference>
<keyword evidence="5" id="KW-0547">Nucleotide-binding</keyword>
<evidence type="ECO:0000313" key="12">
    <source>
        <dbReference type="EMBL" id="MBU9738564.1"/>
    </source>
</evidence>
<keyword evidence="6 12" id="KW-0067">ATP-binding</keyword>
<dbReference type="Gene3D" id="1.20.1560.10">
    <property type="entry name" value="ABC transporter type 1, transmembrane domain"/>
    <property type="match status" value="1"/>
</dbReference>
<feature type="transmembrane region" description="Helical" evidence="9">
    <location>
        <begin position="129"/>
        <end position="149"/>
    </location>
</feature>
<evidence type="ECO:0000256" key="9">
    <source>
        <dbReference type="SAM" id="Phobius"/>
    </source>
</evidence>
<evidence type="ECO:0000256" key="8">
    <source>
        <dbReference type="ARBA" id="ARBA00023136"/>
    </source>
</evidence>
<feature type="domain" description="ABC transporter" evidence="10">
    <location>
        <begin position="345"/>
        <end position="579"/>
    </location>
</feature>
<evidence type="ECO:0000256" key="6">
    <source>
        <dbReference type="ARBA" id="ARBA00022840"/>
    </source>
</evidence>
<dbReference type="PANTHER" id="PTHR43394:SF1">
    <property type="entry name" value="ATP-BINDING CASSETTE SUB-FAMILY B MEMBER 10, MITOCHONDRIAL"/>
    <property type="match status" value="1"/>
</dbReference>